<dbReference type="PANTHER" id="PTHR42821">
    <property type="entry name" value="CATALASE"/>
    <property type="match status" value="1"/>
</dbReference>
<accession>A0A5C4XA44</accession>
<dbReference type="InterPro" id="IPR024712">
    <property type="entry name" value="Catalase_clade2"/>
</dbReference>
<dbReference type="AlphaFoldDB" id="A0A5C4XA44"/>
<dbReference type="PROSITE" id="PS00438">
    <property type="entry name" value="CATALASE_2"/>
    <property type="match status" value="1"/>
</dbReference>
<dbReference type="GO" id="GO:0042744">
    <property type="term" value="P:hydrogen peroxide catabolic process"/>
    <property type="evidence" value="ECO:0007669"/>
    <property type="project" value="UniProtKB-UniRule"/>
</dbReference>
<protein>
    <recommendedName>
        <fullName evidence="3 10">Catalase</fullName>
        <ecNumber evidence="3 10">1.11.1.6</ecNumber>
    </recommendedName>
</protein>
<dbReference type="GO" id="GO:0005829">
    <property type="term" value="C:cytosol"/>
    <property type="evidence" value="ECO:0007669"/>
    <property type="project" value="TreeGrafter"/>
</dbReference>
<evidence type="ECO:0000256" key="14">
    <source>
        <dbReference type="RuleBase" id="RU000498"/>
    </source>
</evidence>
<dbReference type="Gene3D" id="2.40.180.10">
    <property type="entry name" value="Catalase core domain"/>
    <property type="match status" value="1"/>
</dbReference>
<evidence type="ECO:0000256" key="3">
    <source>
        <dbReference type="ARBA" id="ARBA00012314"/>
    </source>
</evidence>
<feature type="binding site" evidence="13">
    <location>
        <position position="88"/>
    </location>
    <ligand>
        <name>heme</name>
        <dbReference type="ChEBI" id="CHEBI:30413"/>
    </ligand>
</feature>
<comment type="cofactor">
    <cofactor evidence="1 10 12">
        <name>heme</name>
        <dbReference type="ChEBI" id="CHEBI:30413"/>
    </cofactor>
</comment>
<dbReference type="PANTHER" id="PTHR42821:SF1">
    <property type="entry name" value="CATALASE-B"/>
    <property type="match status" value="1"/>
</dbReference>
<dbReference type="InterPro" id="IPR024708">
    <property type="entry name" value="Catalase_AS"/>
</dbReference>
<dbReference type="SMART" id="SM01060">
    <property type="entry name" value="Catalase"/>
    <property type="match status" value="1"/>
</dbReference>
<dbReference type="InterPro" id="IPR041399">
    <property type="entry name" value="Catalase_large_C"/>
</dbReference>
<dbReference type="Gene3D" id="1.20.1370.20">
    <property type="match status" value="1"/>
</dbReference>
<dbReference type="GO" id="GO:0006979">
    <property type="term" value="P:response to oxidative stress"/>
    <property type="evidence" value="ECO:0007669"/>
    <property type="project" value="InterPro"/>
</dbReference>
<evidence type="ECO:0000256" key="6">
    <source>
        <dbReference type="ARBA" id="ARBA00022723"/>
    </source>
</evidence>
<dbReference type="InterPro" id="IPR029062">
    <property type="entry name" value="Class_I_gatase-like"/>
</dbReference>
<feature type="binding site" evidence="13">
    <location>
        <position position="177"/>
    </location>
    <ligand>
        <name>heme</name>
        <dbReference type="ChEBI" id="CHEBI:30413"/>
    </ligand>
</feature>
<dbReference type="PRINTS" id="PR00067">
    <property type="entry name" value="CATALASE"/>
</dbReference>
<dbReference type="SUPFAM" id="SSF56634">
    <property type="entry name" value="Heme-dependent catalase-like"/>
    <property type="match status" value="1"/>
</dbReference>
<keyword evidence="5 10" id="KW-0349">Heme</keyword>
<evidence type="ECO:0000256" key="15">
    <source>
        <dbReference type="SAM" id="MobiDB-lite"/>
    </source>
</evidence>
<sequence>MAKKTAPTSSAQKATSVTIHDQQMQRGPGGELHQFAEGDTPVLTTAQGGPVADDQNSLRVGARGPLVVDDFHFREKMFHFDHERIPERVVHARGYGAHGYFETYESLAQYTRADLFQRPGEKTPAFVRFSTVAGNKGSADLARDVRGFAVKIYTQEGNWDLVGNNIPVFFIQDAIKFPDLIHAAKQEPDRAFPQAQTAHDNFWDFISLTPESMNMVMWIMSDRTIPRSLRFMEGFGVHTFRLINAKDESTFVKFHWKPKLGLQSVAWNEAVKINGADPDFHRRDLWNAIQSGNFPEWELQLQLFDQEFADSFDFDVLDPTKIIPEEVLKPVPVGRLVLDRMPDNFFTETEQVAFMTQNVPPGIDFSNDPLLQGRNFSYLDTQLKRLGGPNFTHLPINAPKCPMHNFQQDGHMAMRNPVGRTNYQPNSHGEGPRESPTRGYRHFPAEEQGTKARLRPESFADHYSQARQFYISQTGAEQRHIASALTFELSKVEMPVIRERMVSHLLNIDETLAATVAQKLGIKPMPKPADAAMPTRQDLDPSPALSIAGRGPKRFEGRKLGILVTDGVDAKLLKGLTDAILKEKGVVELIAPKVGGVEASDGKLIEAQHMIDGGPSVLFDAVALLTSTAGIEDLVDEAAARDFVADAFQHCKFIGYDPSATPLLAKAGLADALDEGLIELPGEAGLSAFVAELGKLRIWGREPSVKLGKASPPVN</sequence>
<dbReference type="InterPro" id="IPR002226">
    <property type="entry name" value="Catalase_haem_BS"/>
</dbReference>
<feature type="binding site" evidence="13">
    <location>
        <position position="374"/>
    </location>
    <ligand>
        <name>heme</name>
        <dbReference type="ChEBI" id="CHEBI:30413"/>
    </ligand>
</feature>
<dbReference type="EC" id="1.11.1.6" evidence="3 10"/>
<keyword evidence="18" id="KW-1185">Reference proteome</keyword>
<dbReference type="Pfam" id="PF18011">
    <property type="entry name" value="Catalase_C"/>
    <property type="match status" value="1"/>
</dbReference>
<evidence type="ECO:0000256" key="4">
    <source>
        <dbReference type="ARBA" id="ARBA00022559"/>
    </source>
</evidence>
<dbReference type="InterPro" id="IPR011614">
    <property type="entry name" value="Catalase_core"/>
</dbReference>
<dbReference type="PROSITE" id="PS51402">
    <property type="entry name" value="CATALASE_3"/>
    <property type="match status" value="1"/>
</dbReference>
<feature type="compositionally biased region" description="Polar residues" evidence="15">
    <location>
        <begin position="1"/>
        <end position="25"/>
    </location>
</feature>
<feature type="domain" description="Catalase core" evidence="16">
    <location>
        <begin position="44"/>
        <end position="432"/>
    </location>
</feature>
<evidence type="ECO:0000256" key="2">
    <source>
        <dbReference type="ARBA" id="ARBA00010660"/>
    </source>
</evidence>
<dbReference type="InterPro" id="IPR020835">
    <property type="entry name" value="Catalase_sf"/>
</dbReference>
<dbReference type="RefSeq" id="WP_139679178.1">
    <property type="nucleotide sequence ID" value="NZ_VDMN01000009.1"/>
</dbReference>
<dbReference type="CDD" id="cd03132">
    <property type="entry name" value="GATase1_catalase"/>
    <property type="match status" value="1"/>
</dbReference>
<keyword evidence="4 10" id="KW-0575">Peroxidase</keyword>
<proteinExistence type="inferred from homology"/>
<keyword evidence="7 10" id="KW-0560">Oxidoreductase</keyword>
<dbReference type="Proteomes" id="UP000311605">
    <property type="component" value="Unassembled WGS sequence"/>
</dbReference>
<comment type="function">
    <text evidence="10">Decomposes hydrogen peroxide into water and oxygen; serves to protect cells from the toxic effects of hydrogen peroxide.</text>
</comment>
<feature type="active site" evidence="11">
    <location>
        <position position="91"/>
    </location>
</feature>
<evidence type="ECO:0000256" key="13">
    <source>
        <dbReference type="PIRSR" id="PIRSR038927-3"/>
    </source>
</evidence>
<gene>
    <name evidence="17" type="ORF">FHP24_26110</name>
</gene>
<dbReference type="EMBL" id="VDMN01000009">
    <property type="protein sequence ID" value="TNM60278.1"/>
    <property type="molecule type" value="Genomic_DNA"/>
</dbReference>
<dbReference type="GO" id="GO:0046872">
    <property type="term" value="F:metal ion binding"/>
    <property type="evidence" value="ECO:0007669"/>
    <property type="project" value="UniProtKB-KW"/>
</dbReference>
<dbReference type="InterPro" id="IPR043156">
    <property type="entry name" value="Catalase_clade2_helical"/>
</dbReference>
<feature type="active site" evidence="11">
    <location>
        <position position="164"/>
    </location>
</feature>
<evidence type="ECO:0000256" key="11">
    <source>
        <dbReference type="PIRSR" id="PIRSR038927-1"/>
    </source>
</evidence>
<dbReference type="InterPro" id="IPR018028">
    <property type="entry name" value="Catalase"/>
</dbReference>
<organism evidence="17 18">
    <name type="scientific">Aliirhizobium smilacinae</name>
    <dbReference type="NCBI Taxonomy" id="1395944"/>
    <lineage>
        <taxon>Bacteria</taxon>
        <taxon>Pseudomonadati</taxon>
        <taxon>Pseudomonadota</taxon>
        <taxon>Alphaproteobacteria</taxon>
        <taxon>Hyphomicrobiales</taxon>
        <taxon>Rhizobiaceae</taxon>
        <taxon>Aliirhizobium</taxon>
    </lineage>
</organism>
<evidence type="ECO:0000259" key="16">
    <source>
        <dbReference type="SMART" id="SM01060"/>
    </source>
</evidence>
<dbReference type="PROSITE" id="PS00437">
    <property type="entry name" value="CATALASE_1"/>
    <property type="match status" value="1"/>
</dbReference>
<dbReference type="Pfam" id="PF06628">
    <property type="entry name" value="Catalase-rel"/>
    <property type="match status" value="1"/>
</dbReference>
<dbReference type="GO" id="GO:0020037">
    <property type="term" value="F:heme binding"/>
    <property type="evidence" value="ECO:0007669"/>
    <property type="project" value="UniProtKB-UniRule"/>
</dbReference>
<dbReference type="InterPro" id="IPR010582">
    <property type="entry name" value="Catalase_immune_responsive"/>
</dbReference>
<evidence type="ECO:0000256" key="5">
    <source>
        <dbReference type="ARBA" id="ARBA00022617"/>
    </source>
</evidence>
<keyword evidence="9 10" id="KW-0376">Hydrogen peroxide</keyword>
<evidence type="ECO:0000256" key="9">
    <source>
        <dbReference type="ARBA" id="ARBA00023324"/>
    </source>
</evidence>
<evidence type="ECO:0000256" key="7">
    <source>
        <dbReference type="ARBA" id="ARBA00023002"/>
    </source>
</evidence>
<comment type="catalytic activity">
    <reaction evidence="10 14">
        <text>2 H2O2 = O2 + 2 H2O</text>
        <dbReference type="Rhea" id="RHEA:20309"/>
        <dbReference type="ChEBI" id="CHEBI:15377"/>
        <dbReference type="ChEBI" id="CHEBI:15379"/>
        <dbReference type="ChEBI" id="CHEBI:16240"/>
        <dbReference type="EC" id="1.11.1.6"/>
    </reaction>
</comment>
<comment type="caution">
    <text evidence="17">The sequence shown here is derived from an EMBL/GenBank/DDBJ whole genome shotgun (WGS) entry which is preliminary data.</text>
</comment>
<feature type="region of interest" description="Disordered" evidence="15">
    <location>
        <begin position="1"/>
        <end position="31"/>
    </location>
</feature>
<feature type="binding site" evidence="13">
    <location>
        <position position="385"/>
    </location>
    <ligand>
        <name>heme</name>
        <dbReference type="ChEBI" id="CHEBI:30413"/>
    </ligand>
</feature>
<reference evidence="17 18" key="1">
    <citation type="submission" date="2019-06" db="EMBL/GenBank/DDBJ databases">
        <title>The draft genome of Rhizobium smilacinae PTYR-5.</title>
        <authorList>
            <person name="Liu L."/>
            <person name="Li L."/>
            <person name="Zhang X."/>
        </authorList>
    </citation>
    <scope>NUCLEOTIDE SEQUENCE [LARGE SCALE GENOMIC DNA]</scope>
    <source>
        <strain evidence="17 18">PTYR-5</strain>
    </source>
</reference>
<dbReference type="Pfam" id="PF00199">
    <property type="entry name" value="Catalase"/>
    <property type="match status" value="1"/>
</dbReference>
<name>A0A5C4XA44_9HYPH</name>
<evidence type="ECO:0000256" key="1">
    <source>
        <dbReference type="ARBA" id="ARBA00001971"/>
    </source>
</evidence>
<feature type="binding site" evidence="13">
    <location>
        <position position="128"/>
    </location>
    <ligand>
        <name>heme</name>
        <dbReference type="ChEBI" id="CHEBI:30413"/>
    </ligand>
</feature>
<dbReference type="SUPFAM" id="SSF52317">
    <property type="entry name" value="Class I glutamine amidotransferase-like"/>
    <property type="match status" value="1"/>
</dbReference>
<evidence type="ECO:0000256" key="10">
    <source>
        <dbReference type="PIRNR" id="PIRNR038927"/>
    </source>
</evidence>
<evidence type="ECO:0000313" key="18">
    <source>
        <dbReference type="Proteomes" id="UP000311605"/>
    </source>
</evidence>
<keyword evidence="8 10" id="KW-0408">Iron</keyword>
<evidence type="ECO:0000256" key="12">
    <source>
        <dbReference type="PIRSR" id="PIRSR038927-2"/>
    </source>
</evidence>
<evidence type="ECO:0000313" key="17">
    <source>
        <dbReference type="EMBL" id="TNM60278.1"/>
    </source>
</evidence>
<comment type="similarity">
    <text evidence="2">Belongs to the catalase family. HPII subfamily.</text>
</comment>
<dbReference type="PIRSF" id="PIRSF038927">
    <property type="entry name" value="Catalase_clade2"/>
    <property type="match status" value="1"/>
</dbReference>
<keyword evidence="6 10" id="KW-0479">Metal-binding</keyword>
<dbReference type="Gene3D" id="3.40.50.880">
    <property type="match status" value="1"/>
</dbReference>
<dbReference type="GO" id="GO:0004096">
    <property type="term" value="F:catalase activity"/>
    <property type="evidence" value="ECO:0007669"/>
    <property type="project" value="UniProtKB-UniRule"/>
</dbReference>
<dbReference type="OrthoDB" id="9761719at2"/>
<feature type="binding site" description="axial binding residue" evidence="12">
    <location>
        <position position="378"/>
    </location>
    <ligand>
        <name>heme</name>
        <dbReference type="ChEBI" id="CHEBI:30413"/>
    </ligand>
    <ligandPart>
        <name>Fe</name>
        <dbReference type="ChEBI" id="CHEBI:18248"/>
    </ligandPart>
</feature>
<evidence type="ECO:0000256" key="8">
    <source>
        <dbReference type="ARBA" id="ARBA00023004"/>
    </source>
</evidence>